<protein>
    <submittedName>
        <fullName evidence="1">Uncharacterized protein</fullName>
    </submittedName>
</protein>
<dbReference type="Proteomes" id="UP000694892">
    <property type="component" value="Unassembled WGS sequence"/>
</dbReference>
<reference evidence="1" key="1">
    <citation type="submission" date="2016-05" db="EMBL/GenBank/DDBJ databases">
        <title>WGS assembly of Xenopus laevis.</title>
        <authorList>
            <person name="Session A."/>
            <person name="Uno Y."/>
            <person name="Kwon T."/>
            <person name="Chapman J."/>
            <person name="Toyoda A."/>
            <person name="Takahashi S."/>
            <person name="Fukui A."/>
            <person name="Hikosaka A."/>
            <person name="Putnam N."/>
            <person name="Stites J."/>
            <person name="Van Heeringen S."/>
            <person name="Quigley I."/>
            <person name="Heinz S."/>
            <person name="Hellsten U."/>
            <person name="Lyons J."/>
            <person name="Suzuki A."/>
            <person name="Kondo M."/>
            <person name="Ogino H."/>
            <person name="Ochi H."/>
            <person name="Bogdanovic O."/>
            <person name="Lister R."/>
            <person name="Georgiou G."/>
            <person name="Paranjpe S."/>
            <person name="Van Kruijsbergen I."/>
            <person name="Mozaffari S."/>
            <person name="Shu S."/>
            <person name="Schmutz J."/>
            <person name="Jenkins J."/>
            <person name="Grimwood J."/>
            <person name="Carlson J."/>
            <person name="Mitros T."/>
            <person name="Simakov O."/>
            <person name="Heald R."/>
            <person name="Miller K."/>
            <person name="Haudenschild C."/>
            <person name="Kuroki Y."/>
            <person name="Tanaka T."/>
            <person name="Michiue T."/>
            <person name="Watanabe M."/>
            <person name="Kinoshita T."/>
            <person name="Ohta Y."/>
            <person name="Mawaribuchi S."/>
            <person name="Suzuki Y."/>
            <person name="Haramoto Y."/>
            <person name="Yamamoto T."/>
            <person name="Takagi C."/>
            <person name="Kitzman J."/>
            <person name="Shendure J."/>
            <person name="Nakayama T."/>
            <person name="Izutsu Y."/>
            <person name="Robert J."/>
            <person name="Dichmann D."/>
            <person name="Flajnik M."/>
            <person name="Houston D."/>
            <person name="Marcotte E."/>
            <person name="Wallingford J."/>
            <person name="Ito Y."/>
            <person name="Asashima M."/>
            <person name="Ueno N."/>
            <person name="Matsuda Y."/>
            <person name="Jan Veenstra G."/>
            <person name="Fujiyama A."/>
            <person name="Harland R."/>
            <person name="Taira M."/>
            <person name="Rokhsar D.S."/>
        </authorList>
    </citation>
    <scope>NUCLEOTIDE SEQUENCE</scope>
    <source>
        <strain evidence="1">J</strain>
        <tissue evidence="1">Blood</tissue>
    </source>
</reference>
<proteinExistence type="predicted"/>
<accession>A0A974GZ60</accession>
<name>A0A974GZ60_XENLA</name>
<evidence type="ECO:0000313" key="1">
    <source>
        <dbReference type="EMBL" id="OCT56016.1"/>
    </source>
</evidence>
<organism evidence="1">
    <name type="scientific">Xenopus laevis</name>
    <name type="common">African clawed frog</name>
    <dbReference type="NCBI Taxonomy" id="8355"/>
    <lineage>
        <taxon>Eukaryota</taxon>
        <taxon>Metazoa</taxon>
        <taxon>Chordata</taxon>
        <taxon>Craniata</taxon>
        <taxon>Vertebrata</taxon>
        <taxon>Euteleostomi</taxon>
        <taxon>Amphibia</taxon>
        <taxon>Batrachia</taxon>
        <taxon>Anura</taxon>
        <taxon>Pipoidea</taxon>
        <taxon>Pipidae</taxon>
        <taxon>Xenopodinae</taxon>
        <taxon>Xenopus</taxon>
        <taxon>Xenopus</taxon>
    </lineage>
</organism>
<gene>
    <name evidence="1" type="ORF">XELAEV_18003486mg</name>
</gene>
<dbReference type="EMBL" id="KV467653">
    <property type="protein sequence ID" value="OCT56016.1"/>
    <property type="molecule type" value="Genomic_DNA"/>
</dbReference>
<sequence length="93" mass="10650">MFAYKHGKTIQKLKDRFFKHKSVIRIAKETTPLVTHCKEFNHNVSSLRLMGIDQVTTASGGIDKNTEWILRLGTVIPTGLNDMFNLSCFLQIR</sequence>
<dbReference type="AlphaFoldDB" id="A0A974GZ60"/>